<dbReference type="PANTHER" id="PTHR46558">
    <property type="entry name" value="TRACRIPTIONAL REGULATORY PROTEIN-RELATED-RELATED"/>
    <property type="match status" value="1"/>
</dbReference>
<feature type="coiled-coil region" evidence="2">
    <location>
        <begin position="94"/>
        <end position="121"/>
    </location>
</feature>
<organism evidence="4 5">
    <name type="scientific">Chryseobacterium populi</name>
    <dbReference type="NCBI Taxonomy" id="1144316"/>
    <lineage>
        <taxon>Bacteria</taxon>
        <taxon>Pseudomonadati</taxon>
        <taxon>Bacteroidota</taxon>
        <taxon>Flavobacteriia</taxon>
        <taxon>Flavobacteriales</taxon>
        <taxon>Weeksellaceae</taxon>
        <taxon>Chryseobacterium group</taxon>
        <taxon>Chryseobacterium</taxon>
    </lineage>
</organism>
<dbReference type="InterPro" id="IPR001387">
    <property type="entry name" value="Cro/C1-type_HTH"/>
</dbReference>
<evidence type="ECO:0000313" key="5">
    <source>
        <dbReference type="Proteomes" id="UP000007509"/>
    </source>
</evidence>
<protein>
    <submittedName>
        <fullName evidence="4">Putative transcriptional regulator</fullName>
    </submittedName>
</protein>
<dbReference type="Pfam" id="PF01381">
    <property type="entry name" value="HTH_3"/>
    <property type="match status" value="1"/>
</dbReference>
<accession>J3CH27</accession>
<dbReference type="AlphaFoldDB" id="J3CH27"/>
<dbReference type="OrthoDB" id="1274166at2"/>
<proteinExistence type="predicted"/>
<dbReference type="GO" id="GO:0003677">
    <property type="term" value="F:DNA binding"/>
    <property type="evidence" value="ECO:0007669"/>
    <property type="project" value="UniProtKB-KW"/>
</dbReference>
<evidence type="ECO:0000256" key="1">
    <source>
        <dbReference type="ARBA" id="ARBA00023125"/>
    </source>
</evidence>
<dbReference type="RefSeq" id="WP_007843955.1">
    <property type="nucleotide sequence ID" value="NZ_AKJY01000044.1"/>
</dbReference>
<dbReference type="SUPFAM" id="SSF47413">
    <property type="entry name" value="lambda repressor-like DNA-binding domains"/>
    <property type="match status" value="1"/>
</dbReference>
<dbReference type="Proteomes" id="UP000007509">
    <property type="component" value="Unassembled WGS sequence"/>
</dbReference>
<dbReference type="CDD" id="cd00093">
    <property type="entry name" value="HTH_XRE"/>
    <property type="match status" value="1"/>
</dbReference>
<dbReference type="PATRIC" id="fig|1144316.3.peg.2454"/>
<evidence type="ECO:0000256" key="2">
    <source>
        <dbReference type="SAM" id="Coils"/>
    </source>
</evidence>
<evidence type="ECO:0000259" key="3">
    <source>
        <dbReference type="PROSITE" id="PS50943"/>
    </source>
</evidence>
<keyword evidence="1" id="KW-0238">DNA-binding</keyword>
<dbReference type="SMART" id="SM00530">
    <property type="entry name" value="HTH_XRE"/>
    <property type="match status" value="1"/>
</dbReference>
<keyword evidence="5" id="KW-1185">Reference proteome</keyword>
<reference evidence="4 5" key="1">
    <citation type="journal article" date="2012" name="J. Bacteriol.">
        <title>Twenty-one genome sequences from Pseudomonas species and 19 genome sequences from diverse bacteria isolated from the rhizosphere and endosphere of Populus deltoides.</title>
        <authorList>
            <person name="Brown S.D."/>
            <person name="Utturkar S.M."/>
            <person name="Klingeman D.M."/>
            <person name="Johnson C.M."/>
            <person name="Martin S.L."/>
            <person name="Land M.L."/>
            <person name="Lu T.Y."/>
            <person name="Schadt C.W."/>
            <person name="Doktycz M.J."/>
            <person name="Pelletier D.A."/>
        </authorList>
    </citation>
    <scope>NUCLEOTIDE SEQUENCE [LARGE SCALE GENOMIC DNA]</scope>
    <source>
        <strain evidence="4 5">CF314</strain>
    </source>
</reference>
<sequence length="122" mass="14377">MIQEKLKDLRKQKGISQEKMAKILGTDTSNYSRKERGEVKIFDDEWEKLAKTLEVPLEDIKGDETKFSFQYENSTLHDQSGSNIHYYNVPDFFLEIQKKYIEKLEKENTKLLDEIAALKSQK</sequence>
<name>J3CH27_9FLAO</name>
<feature type="domain" description="HTH cro/C1-type" evidence="3">
    <location>
        <begin position="6"/>
        <end position="60"/>
    </location>
</feature>
<dbReference type="InterPro" id="IPR010982">
    <property type="entry name" value="Lambda_DNA-bd_dom_sf"/>
</dbReference>
<gene>
    <name evidence="4" type="ORF">PMI13_02437</name>
</gene>
<dbReference type="EMBL" id="AKJY01000044">
    <property type="protein sequence ID" value="EJL71246.1"/>
    <property type="molecule type" value="Genomic_DNA"/>
</dbReference>
<comment type="caution">
    <text evidence="4">The sequence shown here is derived from an EMBL/GenBank/DDBJ whole genome shotgun (WGS) entry which is preliminary data.</text>
</comment>
<evidence type="ECO:0000313" key="4">
    <source>
        <dbReference type="EMBL" id="EJL71246.1"/>
    </source>
</evidence>
<dbReference type="Gene3D" id="1.10.260.40">
    <property type="entry name" value="lambda repressor-like DNA-binding domains"/>
    <property type="match status" value="1"/>
</dbReference>
<dbReference type="PROSITE" id="PS50943">
    <property type="entry name" value="HTH_CROC1"/>
    <property type="match status" value="1"/>
</dbReference>
<keyword evidence="2" id="KW-0175">Coiled coil</keyword>
<dbReference type="PANTHER" id="PTHR46558:SF11">
    <property type="entry name" value="HTH-TYPE TRANSCRIPTIONAL REGULATOR XRE"/>
    <property type="match status" value="1"/>
</dbReference>